<dbReference type="EMBL" id="GISG01199712">
    <property type="protein sequence ID" value="MBA4658213.1"/>
    <property type="molecule type" value="Transcribed_RNA"/>
</dbReference>
<evidence type="ECO:0000256" key="1">
    <source>
        <dbReference type="SAM" id="Phobius"/>
    </source>
</evidence>
<reference evidence="2" key="2">
    <citation type="submission" date="2020-07" db="EMBL/GenBank/DDBJ databases">
        <authorList>
            <person name="Vera ALvarez R."/>
            <person name="Arias-Moreno D.M."/>
            <person name="Jimenez-Jacinto V."/>
            <person name="Jimenez-Bremont J.F."/>
            <person name="Swaminathan K."/>
            <person name="Moose S.P."/>
            <person name="Guerrero-Gonzalez M.L."/>
            <person name="Marino-Ramirez L."/>
            <person name="Landsman D."/>
            <person name="Rodriguez-Kessler M."/>
            <person name="Delgado-Sanchez P."/>
        </authorList>
    </citation>
    <scope>NUCLEOTIDE SEQUENCE</scope>
    <source>
        <tissue evidence="2">Cladode</tissue>
    </source>
</reference>
<sequence length="146" mass="16224">MTWYTNQAEPVNCSLSSVVEVIFISSTTRGGKCIRAGSSSCSISKAELSAKPSRLLQGLSKCLIFAYVSITHTPSSIFHRFLEMSSLNFSNFLLNILLHGFRIFSPLPFPFNILLNIFSYGIFASTLTYFSDISTTKTLCILRECP</sequence>
<protein>
    <submittedName>
        <fullName evidence="2">Uncharacterized protein</fullName>
    </submittedName>
</protein>
<feature type="transmembrane region" description="Helical" evidence="1">
    <location>
        <begin position="111"/>
        <end position="130"/>
    </location>
</feature>
<reference evidence="2" key="1">
    <citation type="journal article" date="2013" name="J. Plant Res.">
        <title>Effect of fungi and light on seed germination of three Opuntia species from semiarid lands of central Mexico.</title>
        <authorList>
            <person name="Delgado-Sanchez P."/>
            <person name="Jimenez-Bremont J.F."/>
            <person name="Guerrero-Gonzalez Mde L."/>
            <person name="Flores J."/>
        </authorList>
    </citation>
    <scope>NUCLEOTIDE SEQUENCE</scope>
    <source>
        <tissue evidence="2">Cladode</tissue>
    </source>
</reference>
<keyword evidence="1" id="KW-1133">Transmembrane helix</keyword>
<dbReference type="AlphaFoldDB" id="A0A7C9A5V2"/>
<proteinExistence type="predicted"/>
<evidence type="ECO:0000313" key="2">
    <source>
        <dbReference type="EMBL" id="MBA4658213.1"/>
    </source>
</evidence>
<organism evidence="2">
    <name type="scientific">Opuntia streptacantha</name>
    <name type="common">Prickly pear cactus</name>
    <name type="synonym">Opuntia cardona</name>
    <dbReference type="NCBI Taxonomy" id="393608"/>
    <lineage>
        <taxon>Eukaryota</taxon>
        <taxon>Viridiplantae</taxon>
        <taxon>Streptophyta</taxon>
        <taxon>Embryophyta</taxon>
        <taxon>Tracheophyta</taxon>
        <taxon>Spermatophyta</taxon>
        <taxon>Magnoliopsida</taxon>
        <taxon>eudicotyledons</taxon>
        <taxon>Gunneridae</taxon>
        <taxon>Pentapetalae</taxon>
        <taxon>Caryophyllales</taxon>
        <taxon>Cactineae</taxon>
        <taxon>Cactaceae</taxon>
        <taxon>Opuntioideae</taxon>
        <taxon>Opuntia</taxon>
    </lineage>
</organism>
<keyword evidence="1" id="KW-0472">Membrane</keyword>
<keyword evidence="1" id="KW-0812">Transmembrane</keyword>
<name>A0A7C9A5V2_OPUST</name>
<accession>A0A7C9A5V2</accession>
<feature type="transmembrane region" description="Helical" evidence="1">
    <location>
        <begin position="87"/>
        <end position="105"/>
    </location>
</feature>